<dbReference type="PANTHER" id="PTHR45851">
    <property type="entry name" value="MYC PROTO-ONCOGENE"/>
    <property type="match status" value="1"/>
</dbReference>
<dbReference type="PROSITE" id="PS50888">
    <property type="entry name" value="BHLH"/>
    <property type="match status" value="1"/>
</dbReference>
<comment type="caution">
    <text evidence="3">The sequence shown here is derived from an EMBL/GenBank/DDBJ whole genome shotgun (WGS) entry which is preliminary data.</text>
</comment>
<keyword evidence="4" id="KW-1185">Reference proteome</keyword>
<feature type="domain" description="BHLH" evidence="2">
    <location>
        <begin position="310"/>
        <end position="362"/>
    </location>
</feature>
<evidence type="ECO:0000259" key="2">
    <source>
        <dbReference type="PROSITE" id="PS50888"/>
    </source>
</evidence>
<organism evidence="3 4">
    <name type="scientific">Cotesia glomerata</name>
    <name type="common">Lepidopteran parasitic wasp</name>
    <name type="synonym">Apanteles glomeratus</name>
    <dbReference type="NCBI Taxonomy" id="32391"/>
    <lineage>
        <taxon>Eukaryota</taxon>
        <taxon>Metazoa</taxon>
        <taxon>Ecdysozoa</taxon>
        <taxon>Arthropoda</taxon>
        <taxon>Hexapoda</taxon>
        <taxon>Insecta</taxon>
        <taxon>Pterygota</taxon>
        <taxon>Neoptera</taxon>
        <taxon>Endopterygota</taxon>
        <taxon>Hymenoptera</taxon>
        <taxon>Apocrita</taxon>
        <taxon>Ichneumonoidea</taxon>
        <taxon>Braconidae</taxon>
        <taxon>Microgastrinae</taxon>
        <taxon>Cotesia</taxon>
    </lineage>
</organism>
<evidence type="ECO:0000313" key="4">
    <source>
        <dbReference type="Proteomes" id="UP000826195"/>
    </source>
</evidence>
<proteinExistence type="predicted"/>
<dbReference type="InterPro" id="IPR011598">
    <property type="entry name" value="bHLH_dom"/>
</dbReference>
<evidence type="ECO:0000256" key="1">
    <source>
        <dbReference type="SAM" id="MobiDB-lite"/>
    </source>
</evidence>
<accession>A0AAV7HVZ3</accession>
<protein>
    <recommendedName>
        <fullName evidence="2">BHLH domain-containing protein</fullName>
    </recommendedName>
</protein>
<dbReference type="AlphaFoldDB" id="A0AAV7HVZ3"/>
<dbReference type="InterPro" id="IPR050433">
    <property type="entry name" value="Myc_transcription_factors"/>
</dbReference>
<dbReference type="Pfam" id="PF00010">
    <property type="entry name" value="HLH"/>
    <property type="match status" value="1"/>
</dbReference>
<dbReference type="SMART" id="SM00353">
    <property type="entry name" value="HLH"/>
    <property type="match status" value="1"/>
</dbReference>
<sequence>MISDLEKFKMMPEQLGTIVSESVWEKFDLETFNASGGYEQDKCSLFDIAPEIFESTDYSKYVQILAHDCMWVGLCVSKEHNKMWATKNLGVSPPRLVPETPQNSSFSYEHSDIEEEVMVYLSASPSEVTGQYLSKSSEIKDEVTQTDLDYSTDIRSDNTVSKSSEVNNTLIDRDDYGNDLTLIKKFNCLSVQKPSGSEEEIVIVKIEEPASIFTSSSTEDHETLQSTVEIAVNNNPAPRRRGRPPKSYKPPADIQVEERISGKRAAVRRSCQKQTTNGPKKIGSSTSTSMNTKKYSSPASVRSEDKSDTDQRSYYNKMEQQRRHAMKIEYRNLQCLIPNLQNKVNASVISILREGIQYCKEICKTERNLITKKLELKKRQYELMKKEDVICVYNDTGDSSISSQIDYNIYESPVNDDVSLNSDKISECKIEEKSARDKQKSYAAPSVTNVCVQCLASVLLCRV</sequence>
<dbReference type="Proteomes" id="UP000826195">
    <property type="component" value="Unassembled WGS sequence"/>
</dbReference>
<feature type="compositionally biased region" description="Polar residues" evidence="1">
    <location>
        <begin position="272"/>
        <end position="300"/>
    </location>
</feature>
<dbReference type="Gene3D" id="4.10.280.10">
    <property type="entry name" value="Helix-loop-helix DNA-binding domain"/>
    <property type="match status" value="1"/>
</dbReference>
<feature type="compositionally biased region" description="Basic and acidic residues" evidence="1">
    <location>
        <begin position="302"/>
        <end position="311"/>
    </location>
</feature>
<evidence type="ECO:0000313" key="3">
    <source>
        <dbReference type="EMBL" id="KAH0534647.1"/>
    </source>
</evidence>
<dbReference type="EMBL" id="JAHXZJ010002982">
    <property type="protein sequence ID" value="KAH0534647.1"/>
    <property type="molecule type" value="Genomic_DNA"/>
</dbReference>
<reference evidence="3 4" key="1">
    <citation type="journal article" date="2021" name="J. Hered.">
        <title>A chromosome-level genome assembly of the parasitoid wasp, Cotesia glomerata (Hymenoptera: Braconidae).</title>
        <authorList>
            <person name="Pinto B.J."/>
            <person name="Weis J.J."/>
            <person name="Gamble T."/>
            <person name="Ode P.J."/>
            <person name="Paul R."/>
            <person name="Zaspel J.M."/>
        </authorList>
    </citation>
    <scope>NUCLEOTIDE SEQUENCE [LARGE SCALE GENOMIC DNA]</scope>
    <source>
        <strain evidence="3">CgM1</strain>
    </source>
</reference>
<gene>
    <name evidence="3" type="ORF">KQX54_006168</name>
</gene>
<dbReference type="GO" id="GO:0046983">
    <property type="term" value="F:protein dimerization activity"/>
    <property type="evidence" value="ECO:0007669"/>
    <property type="project" value="InterPro"/>
</dbReference>
<name>A0AAV7HVZ3_COTGL</name>
<feature type="region of interest" description="Disordered" evidence="1">
    <location>
        <begin position="232"/>
        <end position="312"/>
    </location>
</feature>
<dbReference type="InterPro" id="IPR036638">
    <property type="entry name" value="HLH_DNA-bd_sf"/>
</dbReference>
<dbReference type="SUPFAM" id="SSF47459">
    <property type="entry name" value="HLH, helix-loop-helix DNA-binding domain"/>
    <property type="match status" value="1"/>
</dbReference>